<keyword evidence="1" id="KW-0472">Membrane</keyword>
<feature type="transmembrane region" description="Helical" evidence="1">
    <location>
        <begin position="76"/>
        <end position="92"/>
    </location>
</feature>
<evidence type="ECO:0000313" key="4">
    <source>
        <dbReference type="Proteomes" id="UP000189796"/>
    </source>
</evidence>
<name>A0A1M5MZX7_9BRAD</name>
<feature type="transmembrane region" description="Helical" evidence="1">
    <location>
        <begin position="128"/>
        <end position="147"/>
    </location>
</feature>
<organism evidence="3 4">
    <name type="scientific">Bradyrhizobium erythrophlei</name>
    <dbReference type="NCBI Taxonomy" id="1437360"/>
    <lineage>
        <taxon>Bacteria</taxon>
        <taxon>Pseudomonadati</taxon>
        <taxon>Pseudomonadota</taxon>
        <taxon>Alphaproteobacteria</taxon>
        <taxon>Hyphomicrobiales</taxon>
        <taxon>Nitrobacteraceae</taxon>
        <taxon>Bradyrhizobium</taxon>
    </lineage>
</organism>
<accession>A0A1M5MZX7</accession>
<dbReference type="AlphaFoldDB" id="A0A1M5MZX7"/>
<feature type="transmembrane region" description="Helical" evidence="1">
    <location>
        <begin position="99"/>
        <end position="116"/>
    </location>
</feature>
<proteinExistence type="predicted"/>
<feature type="transmembrane region" description="Helical" evidence="1">
    <location>
        <begin position="33"/>
        <end position="56"/>
    </location>
</feature>
<keyword evidence="1" id="KW-0812">Transmembrane</keyword>
<keyword evidence="1" id="KW-1133">Transmembrane helix</keyword>
<dbReference type="EMBL" id="LT670817">
    <property type="protein sequence ID" value="SHG82692.1"/>
    <property type="molecule type" value="Genomic_DNA"/>
</dbReference>
<dbReference type="NCBIfam" id="NF037970">
    <property type="entry name" value="vanZ_1"/>
    <property type="match status" value="1"/>
</dbReference>
<sequence>MASARGSRYKLKQASLTTRHGKFASKGYPTDELCYLVSMTTILRIFAWLLAAAVTFATLGPPQFRPHSDLGQDGEHAFAFVLVGLAFGFAYTRYRLLTTVISVVTIGIIEILQLWAPGRHARFEDFVVDALAACAGLAVAAGMDWVIQRSRRSSAGAT</sequence>
<dbReference type="InterPro" id="IPR006976">
    <property type="entry name" value="VanZ-like"/>
</dbReference>
<gene>
    <name evidence="3" type="ORF">SAMN05443248_2784</name>
</gene>
<evidence type="ECO:0000259" key="2">
    <source>
        <dbReference type="Pfam" id="PF04892"/>
    </source>
</evidence>
<dbReference type="Pfam" id="PF04892">
    <property type="entry name" value="VanZ"/>
    <property type="match status" value="1"/>
</dbReference>
<evidence type="ECO:0000313" key="3">
    <source>
        <dbReference type="EMBL" id="SHG82692.1"/>
    </source>
</evidence>
<reference evidence="3 4" key="1">
    <citation type="submission" date="2016-11" db="EMBL/GenBank/DDBJ databases">
        <authorList>
            <person name="Jaros S."/>
            <person name="Januszkiewicz K."/>
            <person name="Wedrychowicz H."/>
        </authorList>
    </citation>
    <scope>NUCLEOTIDE SEQUENCE [LARGE SCALE GENOMIC DNA]</scope>
    <source>
        <strain evidence="3 4">GAS138</strain>
    </source>
</reference>
<evidence type="ECO:0000256" key="1">
    <source>
        <dbReference type="SAM" id="Phobius"/>
    </source>
</evidence>
<feature type="domain" description="VanZ-like" evidence="2">
    <location>
        <begin position="34"/>
        <end position="140"/>
    </location>
</feature>
<dbReference type="Proteomes" id="UP000189796">
    <property type="component" value="Chromosome I"/>
</dbReference>
<protein>
    <submittedName>
        <fullName evidence="3">VanZ like family protein</fullName>
    </submittedName>
</protein>